<evidence type="ECO:0000256" key="8">
    <source>
        <dbReference type="HAMAP-Rule" id="MF_03109"/>
    </source>
</evidence>
<dbReference type="Gene3D" id="3.40.50.300">
    <property type="entry name" value="P-loop containing nucleotide triphosphate hydrolases"/>
    <property type="match status" value="1"/>
</dbReference>
<keyword evidence="6 8" id="KW-0342">GTP-binding</keyword>
<dbReference type="GO" id="GO:0003924">
    <property type="term" value="F:GTPase activity"/>
    <property type="evidence" value="ECO:0007669"/>
    <property type="project" value="UniProtKB-UniRule"/>
</dbReference>
<keyword evidence="7 8" id="KW-0472">Membrane</keyword>
<comment type="subcellular location">
    <subcellularLocation>
        <location evidence="8">Endoplasmic reticulum membrane</location>
        <topology evidence="8">Multi-pass membrane protein</topology>
    </subcellularLocation>
    <text evidence="8">Enriched in the cortical ER. Concentrated in punctae along the ER tubules.</text>
</comment>
<dbReference type="Pfam" id="PF20428">
    <property type="entry name" value="Sey1_3HB"/>
    <property type="match status" value="2"/>
</dbReference>
<keyword evidence="13" id="KW-1185">Reference proteome</keyword>
<feature type="region of interest" description="Disordered" evidence="9">
    <location>
        <begin position="831"/>
        <end position="850"/>
    </location>
</feature>
<keyword evidence="4 8" id="KW-0256">Endoplasmic reticulum</keyword>
<dbReference type="Pfam" id="PF05879">
    <property type="entry name" value="RHD3_GTPase"/>
    <property type="match status" value="1"/>
</dbReference>
<feature type="region of interest" description="Disordered" evidence="9">
    <location>
        <begin position="16"/>
        <end position="37"/>
    </location>
</feature>
<feature type="domain" description="GB1/RHD3-type G" evidence="11">
    <location>
        <begin position="73"/>
        <end position="303"/>
    </location>
</feature>
<dbReference type="FunFam" id="3.40.50.300:FF:000727">
    <property type="entry name" value="Protein SEY1 homolog"/>
    <property type="match status" value="1"/>
</dbReference>
<reference evidence="12" key="1">
    <citation type="submission" date="2022-07" db="EMBL/GenBank/DDBJ databases">
        <title>Phylogenomic reconstructions and comparative analyses of Kickxellomycotina fungi.</title>
        <authorList>
            <person name="Reynolds N.K."/>
            <person name="Stajich J.E."/>
            <person name="Barry K."/>
            <person name="Grigoriev I.V."/>
            <person name="Crous P."/>
            <person name="Smith M.E."/>
        </authorList>
    </citation>
    <scope>NUCLEOTIDE SEQUENCE</scope>
    <source>
        <strain evidence="12">NBRC 105413</strain>
    </source>
</reference>
<evidence type="ECO:0000256" key="5">
    <source>
        <dbReference type="ARBA" id="ARBA00022989"/>
    </source>
</evidence>
<accession>A0A9W8CKH0</accession>
<feature type="transmembrane region" description="Helical" evidence="10">
    <location>
        <begin position="695"/>
        <end position="712"/>
    </location>
</feature>
<dbReference type="InterPro" id="IPR008803">
    <property type="entry name" value="RHD3/Sey1"/>
</dbReference>
<evidence type="ECO:0000256" key="2">
    <source>
        <dbReference type="ARBA" id="ARBA00022741"/>
    </source>
</evidence>
<dbReference type="PANTHER" id="PTHR45923">
    <property type="entry name" value="PROTEIN SEY1"/>
    <property type="match status" value="1"/>
</dbReference>
<evidence type="ECO:0000256" key="1">
    <source>
        <dbReference type="ARBA" id="ARBA00022692"/>
    </source>
</evidence>
<protein>
    <submittedName>
        <fullName evidence="12">Dynamin-like GTPase that mediates homotypic ER fusion</fullName>
    </submittedName>
</protein>
<keyword evidence="2 8" id="KW-0547">Nucleotide-binding</keyword>
<evidence type="ECO:0000256" key="7">
    <source>
        <dbReference type="ARBA" id="ARBA00023136"/>
    </source>
</evidence>
<dbReference type="EMBL" id="JANBOH010000104">
    <property type="protein sequence ID" value="KAJ1645476.1"/>
    <property type="molecule type" value="Genomic_DNA"/>
</dbReference>
<evidence type="ECO:0000256" key="4">
    <source>
        <dbReference type="ARBA" id="ARBA00022824"/>
    </source>
</evidence>
<evidence type="ECO:0000256" key="10">
    <source>
        <dbReference type="SAM" id="Phobius"/>
    </source>
</evidence>
<comment type="similarity">
    <text evidence="8">Belongs to the TRAFAC class dynamin-like GTPase superfamily. GB1/RHD3 GTPase family. RHD3 subfamily.</text>
</comment>
<dbReference type="PROSITE" id="PS51715">
    <property type="entry name" value="G_GB1_RHD3"/>
    <property type="match status" value="1"/>
</dbReference>
<feature type="region of interest" description="Disordered" evidence="9">
    <location>
        <begin position="772"/>
        <end position="824"/>
    </location>
</feature>
<dbReference type="SUPFAM" id="SSF52540">
    <property type="entry name" value="P-loop containing nucleoside triphosphate hydrolases"/>
    <property type="match status" value="1"/>
</dbReference>
<dbReference type="InterPro" id="IPR046758">
    <property type="entry name" value="Sey1/RHD3-like_3HB"/>
</dbReference>
<dbReference type="GO" id="GO:0005525">
    <property type="term" value="F:GTP binding"/>
    <property type="evidence" value="ECO:0007669"/>
    <property type="project" value="UniProtKB-UniRule"/>
</dbReference>
<dbReference type="GO" id="GO:0016320">
    <property type="term" value="P:endoplasmic reticulum membrane fusion"/>
    <property type="evidence" value="ECO:0007669"/>
    <property type="project" value="TreeGrafter"/>
</dbReference>
<dbReference type="AlphaFoldDB" id="A0A9W8CKH0"/>
<keyword evidence="3 8" id="KW-0378">Hydrolase</keyword>
<evidence type="ECO:0000313" key="12">
    <source>
        <dbReference type="EMBL" id="KAJ1645476.1"/>
    </source>
</evidence>
<name>A0A9W8CKH0_9FUNG</name>
<dbReference type="PANTHER" id="PTHR45923:SF2">
    <property type="entry name" value="PROTEIN SEY1"/>
    <property type="match status" value="1"/>
</dbReference>
<gene>
    <name evidence="8 12" type="primary">SEY1</name>
    <name evidence="12" type="ORF">LPJ64_002945</name>
</gene>
<dbReference type="CDD" id="cd01851">
    <property type="entry name" value="GBP"/>
    <property type="match status" value="1"/>
</dbReference>
<keyword evidence="1 8" id="KW-0812">Transmembrane</keyword>
<feature type="compositionally biased region" description="Low complexity" evidence="9">
    <location>
        <begin position="778"/>
        <end position="787"/>
    </location>
</feature>
<feature type="topological domain" description="Lumenal" evidence="8">
    <location>
        <begin position="716"/>
        <end position="718"/>
    </location>
</feature>
<comment type="caution">
    <text evidence="12">The sequence shown here is derived from an EMBL/GenBank/DDBJ whole genome shotgun (WGS) entry which is preliminary data.</text>
</comment>
<keyword evidence="5 8" id="KW-1133">Transmembrane helix</keyword>
<proteinExistence type="inferred from homology"/>
<dbReference type="Proteomes" id="UP001145021">
    <property type="component" value="Unassembled WGS sequence"/>
</dbReference>
<keyword evidence="8" id="KW-0175">Coiled coil</keyword>
<evidence type="ECO:0000256" key="6">
    <source>
        <dbReference type="ARBA" id="ARBA00023134"/>
    </source>
</evidence>
<feature type="transmembrane region" description="Helical" evidence="10">
    <location>
        <begin position="719"/>
        <end position="740"/>
    </location>
</feature>
<evidence type="ECO:0000313" key="13">
    <source>
        <dbReference type="Proteomes" id="UP001145021"/>
    </source>
</evidence>
<evidence type="ECO:0000256" key="9">
    <source>
        <dbReference type="SAM" id="MobiDB-lite"/>
    </source>
</evidence>
<dbReference type="InterPro" id="IPR027417">
    <property type="entry name" value="P-loop_NTPase"/>
</dbReference>
<dbReference type="GO" id="GO:0005789">
    <property type="term" value="C:endoplasmic reticulum membrane"/>
    <property type="evidence" value="ECO:0007669"/>
    <property type="project" value="UniProtKB-SubCell"/>
</dbReference>
<feature type="topological domain" description="Cytoplasmic" evidence="8">
    <location>
        <begin position="1"/>
        <end position="694"/>
    </location>
</feature>
<dbReference type="InterPro" id="IPR030386">
    <property type="entry name" value="G_GB1_RHD3_dom"/>
</dbReference>
<evidence type="ECO:0000256" key="3">
    <source>
        <dbReference type="ARBA" id="ARBA00022801"/>
    </source>
</evidence>
<evidence type="ECO:0000259" key="11">
    <source>
        <dbReference type="PROSITE" id="PS51715"/>
    </source>
</evidence>
<feature type="topological domain" description="Cytoplasmic" evidence="8">
    <location>
        <begin position="740"/>
        <end position="850"/>
    </location>
</feature>
<dbReference type="HAMAP" id="MF_03109">
    <property type="entry name" value="Sey1"/>
    <property type="match status" value="1"/>
</dbReference>
<feature type="coiled-coil region" evidence="8">
    <location>
        <begin position="473"/>
        <end position="509"/>
    </location>
</feature>
<feature type="binding site" evidence="8">
    <location>
        <begin position="83"/>
        <end position="90"/>
    </location>
    <ligand>
        <name>GTP</name>
        <dbReference type="ChEBI" id="CHEBI:37565"/>
    </ligand>
</feature>
<sequence length="850" mass="94862">MSSSYSQQVPDLLHRNGGGFADTVPSRPHHHHQGLKDRGKSAFTRLQLIDQDQAFSQELTAYMQKKWRLFENGFDYNVVSVFGSQSTGKSTLLNRLFGTRFDVMNDAQRQQTTRGIWADRGTDGMPVLILDVEGTDGRERGENQDFERKSALFSLAISEVLIVNMWEHTVGLYNGANMGLLKTVLEVNLQLFGLQRENRTLLYFVIRDHVSPTPLSSLAKTLKGDLERIWDSLNKPEGLEQARLEDYFDLQFESLPHLLLQPENFEQLALKLRNQFTDKADGKYVFRKAYKRRVPADGFPHYAESVWEKVVSNKDLDLPTQQELLAQYRCDEIAAAAIGPFRQVVDSVRPRVQSGQIVDELGETTRAARERALDDFDQQAARYHAEVYKKKRAGFVQTLDGELHAVYLNQVKNALTLAAESFASEGQKRLEENREAGFGETIGALRRDVAKRFNATVDALAIPDAPWTFASEITQLDMLLETTTAKLRKAEMERVLQALRREARDTMSEVIADHLGNPDDGMWPGVMAGFDAASSDADAKLLLRMESAGVETAAYSTLYRKLHKALWDDAAEALREEVGDQMVLLKLRTALEDRFRYDAAGLPRVWKPSDDIDTQFSTARASAGALLPKFSKVDIRGSIKLRSREEFFPPGYDFTRTLVLITPARAREVSKRFSREADALYLEAKRSMVATQSQVPMWMIALLVFLGWNEAMTVLFNPLYLVLVAMAGGTAFVIHSLGLWGPVFRAVNGMAGMANDQVHHLLVEAVNRTDPAAKIKRSGSSSSSSSSRSRRHNYVDEDGDNIEMEALGSNSSSGGSPMLADSDEVGVRGSFGSIKSSSSSLSASSFNKPL</sequence>
<organism evidence="12 13">
    <name type="scientific">Coemansia asiatica</name>
    <dbReference type="NCBI Taxonomy" id="1052880"/>
    <lineage>
        <taxon>Eukaryota</taxon>
        <taxon>Fungi</taxon>
        <taxon>Fungi incertae sedis</taxon>
        <taxon>Zoopagomycota</taxon>
        <taxon>Kickxellomycotina</taxon>
        <taxon>Kickxellomycetes</taxon>
        <taxon>Kickxellales</taxon>
        <taxon>Kickxellaceae</taxon>
        <taxon>Coemansia</taxon>
    </lineage>
</organism>